<feature type="domain" description="NAD-dependent epimerase/dehydratase" evidence="2">
    <location>
        <begin position="4"/>
        <end position="190"/>
    </location>
</feature>
<evidence type="ECO:0000256" key="1">
    <source>
        <dbReference type="SAM" id="MobiDB-lite"/>
    </source>
</evidence>
<evidence type="ECO:0000259" key="2">
    <source>
        <dbReference type="Pfam" id="PF01370"/>
    </source>
</evidence>
<dbReference type="Pfam" id="PF01370">
    <property type="entry name" value="Epimerase"/>
    <property type="match status" value="1"/>
</dbReference>
<dbReference type="GO" id="GO:0004029">
    <property type="term" value="F:aldehyde dehydrogenase (NAD+) activity"/>
    <property type="evidence" value="ECO:0007669"/>
    <property type="project" value="TreeGrafter"/>
</dbReference>
<sequence length="353" mass="36855">MKRALILGGTGVLGQAAARRLVAQGWSVEVTGRNSSKMPAFLTAAGARFITSDRHKPAALARAIGPGAELVIDAACYTAAHAAALLPLLADVDSIVMLSSKAVYVDEAGNHINSATAPHFPSPIKESNPTMAPGHGPYQSPEGYGSNKVAAEHVFLDSSLPVTVIRASKAHGAGAANPREWVFVKRALEGRTAVFLAHAGRGADHTTAAANTAALIETIAANPGTRILNSADPDAPTGLEIARAVAAHLGHQWQEILLDDDAAPSLGDHPWNHIPPIILDTTASLALGYRPVGTYAQTVGAAIDWLTASEGNRPAADDPRFAALTDYTLEDQYLSSHPSTSPSPQSMHRRPLS</sequence>
<dbReference type="SUPFAM" id="SSF51735">
    <property type="entry name" value="NAD(P)-binding Rossmann-fold domains"/>
    <property type="match status" value="1"/>
</dbReference>
<accession>A0A5B0EIF2</accession>
<evidence type="ECO:0000313" key="4">
    <source>
        <dbReference type="Proteomes" id="UP000323856"/>
    </source>
</evidence>
<dbReference type="InterPro" id="IPR051783">
    <property type="entry name" value="NAD(P)-dependent_oxidoreduct"/>
</dbReference>
<dbReference type="GO" id="GO:0005737">
    <property type="term" value="C:cytoplasm"/>
    <property type="evidence" value="ECO:0007669"/>
    <property type="project" value="TreeGrafter"/>
</dbReference>
<comment type="caution">
    <text evidence="3">The sequence shown here is derived from an EMBL/GenBank/DDBJ whole genome shotgun (WGS) entry which is preliminary data.</text>
</comment>
<feature type="region of interest" description="Disordered" evidence="1">
    <location>
        <begin position="332"/>
        <end position="353"/>
    </location>
</feature>
<dbReference type="OrthoDB" id="4820988at2"/>
<name>A0A5B0EIF2_9MICC</name>
<dbReference type="InterPro" id="IPR036291">
    <property type="entry name" value="NAD(P)-bd_dom_sf"/>
</dbReference>
<dbReference type="AlphaFoldDB" id="A0A5B0EIF2"/>
<dbReference type="PANTHER" id="PTHR48079:SF6">
    <property type="entry name" value="NAD(P)-BINDING DOMAIN-CONTAINING PROTEIN-RELATED"/>
    <property type="match status" value="1"/>
</dbReference>
<gene>
    <name evidence="3" type="ORF">FQ154_05550</name>
</gene>
<feature type="compositionally biased region" description="Low complexity" evidence="1">
    <location>
        <begin position="335"/>
        <end position="346"/>
    </location>
</feature>
<protein>
    <submittedName>
        <fullName evidence="3">NAD-dependent epimerase/dehydratase family protein</fullName>
    </submittedName>
</protein>
<dbReference type="RefSeq" id="WP_149618967.1">
    <property type="nucleotide sequence ID" value="NZ_VOBL01000004.1"/>
</dbReference>
<dbReference type="InterPro" id="IPR001509">
    <property type="entry name" value="Epimerase_deHydtase"/>
</dbReference>
<dbReference type="EMBL" id="VOBL01000004">
    <property type="protein sequence ID" value="KAA0978693.1"/>
    <property type="molecule type" value="Genomic_DNA"/>
</dbReference>
<evidence type="ECO:0000313" key="3">
    <source>
        <dbReference type="EMBL" id="KAA0978693.1"/>
    </source>
</evidence>
<organism evidence="3 4">
    <name type="scientific">Paeniglutamicibacter gangotriensis</name>
    <dbReference type="NCBI Taxonomy" id="254787"/>
    <lineage>
        <taxon>Bacteria</taxon>
        <taxon>Bacillati</taxon>
        <taxon>Actinomycetota</taxon>
        <taxon>Actinomycetes</taxon>
        <taxon>Micrococcales</taxon>
        <taxon>Micrococcaceae</taxon>
        <taxon>Paeniglutamicibacter</taxon>
    </lineage>
</organism>
<dbReference type="Gene3D" id="3.40.50.720">
    <property type="entry name" value="NAD(P)-binding Rossmann-like Domain"/>
    <property type="match status" value="1"/>
</dbReference>
<dbReference type="PANTHER" id="PTHR48079">
    <property type="entry name" value="PROTEIN YEEZ"/>
    <property type="match status" value="1"/>
</dbReference>
<proteinExistence type="predicted"/>
<reference evidence="3 4" key="1">
    <citation type="submission" date="2019-07" db="EMBL/GenBank/DDBJ databases">
        <title>Analysis of the biochemical properties, biological activity and biotechnological potential of siderophores and biosurfactants produced by Antarctic psychrotolerant bacteria.</title>
        <authorList>
            <person name="Styczynski M."/>
            <person name="Krucon T."/>
            <person name="Decewicz P."/>
            <person name="Dziewit L."/>
        </authorList>
    </citation>
    <scope>NUCLEOTIDE SEQUENCE [LARGE SCALE GENOMIC DNA]</scope>
    <source>
        <strain evidence="3 4">ANT_H27</strain>
    </source>
</reference>
<dbReference type="Proteomes" id="UP000323856">
    <property type="component" value="Unassembled WGS sequence"/>
</dbReference>